<accession>A0ABU3NV85</accession>
<dbReference type="InterPro" id="IPR030678">
    <property type="entry name" value="Peptide/Ni-bd"/>
</dbReference>
<dbReference type="PANTHER" id="PTHR30290:SF9">
    <property type="entry name" value="OLIGOPEPTIDE-BINDING PROTEIN APPA"/>
    <property type="match status" value="1"/>
</dbReference>
<dbReference type="Gene3D" id="3.40.190.10">
    <property type="entry name" value="Periplasmic binding protein-like II"/>
    <property type="match status" value="1"/>
</dbReference>
<keyword evidence="3" id="KW-0732">Signal</keyword>
<comment type="caution">
    <text evidence="5">The sequence shown here is derived from an EMBL/GenBank/DDBJ whole genome shotgun (WGS) entry which is preliminary data.</text>
</comment>
<dbReference type="Pfam" id="PF00496">
    <property type="entry name" value="SBP_bac_5"/>
    <property type="match status" value="1"/>
</dbReference>
<dbReference type="RefSeq" id="WP_413779267.1">
    <property type="nucleotide sequence ID" value="NZ_JAUOZS010000001.1"/>
</dbReference>
<dbReference type="InterPro" id="IPR039424">
    <property type="entry name" value="SBP_5"/>
</dbReference>
<dbReference type="SUPFAM" id="SSF53850">
    <property type="entry name" value="Periplasmic binding protein-like II"/>
    <property type="match status" value="1"/>
</dbReference>
<organism evidence="5 6">
    <name type="scientific">Anaeroselena agilis</name>
    <dbReference type="NCBI Taxonomy" id="3063788"/>
    <lineage>
        <taxon>Bacteria</taxon>
        <taxon>Bacillati</taxon>
        <taxon>Bacillota</taxon>
        <taxon>Negativicutes</taxon>
        <taxon>Acetonemataceae</taxon>
        <taxon>Anaeroselena</taxon>
    </lineage>
</organism>
<evidence type="ECO:0000313" key="6">
    <source>
        <dbReference type="Proteomes" id="UP001254848"/>
    </source>
</evidence>
<sequence length="538" mass="58872">MIFALLAVGCGRDKAGKPGAPEAPAPAKMVPGGQLIYGSLLEPNTLNPLLSDLVATAEVGSLIFSGLVQVNDKGEWQADLASEVPTLRNGGVSPDGLTVTYRLRPGVTWHDGAPFTSADVKFTWETIMNRRVNVVSRDGYDMISAVDTPDANTVVVRFRQYYAPYLTLFTTILPRHLLANAEDIGKASFNRGPVGTGPFRFKEWRLAEAIVLEANPAYFKGRPNLDSIVYKIIPDSNIMLTQLKAGEVDIVSNVGIANLEQVKAVGGVRAVMTPNMIWEHLDFNLDNALFKDARVRRAVALALDRQAIVNSVVKGAASVAVGDQSPLSWAYNPVLKPPARDVGAARELLEQAGFKPGTDGVYVRDGQRLAFNLVTTTGNKTREAVAREVAQQLKEAGVEATVRLVDAPVFFGDVLRSRRFEAAMFAWVAGLDPDNASLWHSRNIPSAGNRYQGQNYAGWRNPEVDGLIEQGARLVDVEARRQAYLRIQELIAQEAPVIPLYFRSNVDAVRDTVVNYKPNPTQAGNLWNAREWGLTKKR</sequence>
<keyword evidence="2" id="KW-0813">Transport</keyword>
<dbReference type="PIRSF" id="PIRSF002741">
    <property type="entry name" value="MppA"/>
    <property type="match status" value="1"/>
</dbReference>
<evidence type="ECO:0000256" key="1">
    <source>
        <dbReference type="ARBA" id="ARBA00005695"/>
    </source>
</evidence>
<evidence type="ECO:0000256" key="3">
    <source>
        <dbReference type="ARBA" id="ARBA00022729"/>
    </source>
</evidence>
<protein>
    <submittedName>
        <fullName evidence="5">Peptide ABC transporter substrate-binding protein</fullName>
    </submittedName>
</protein>
<dbReference type="Gene3D" id="3.90.76.10">
    <property type="entry name" value="Dipeptide-binding Protein, Domain 1"/>
    <property type="match status" value="1"/>
</dbReference>
<comment type="similarity">
    <text evidence="1">Belongs to the bacterial solute-binding protein 5 family.</text>
</comment>
<dbReference type="EMBL" id="JAUOZS010000001">
    <property type="protein sequence ID" value="MDT8900731.1"/>
    <property type="molecule type" value="Genomic_DNA"/>
</dbReference>
<proteinExistence type="inferred from homology"/>
<keyword evidence="6" id="KW-1185">Reference proteome</keyword>
<feature type="domain" description="Solute-binding protein family 5" evidence="4">
    <location>
        <begin position="91"/>
        <end position="440"/>
    </location>
</feature>
<evidence type="ECO:0000259" key="4">
    <source>
        <dbReference type="Pfam" id="PF00496"/>
    </source>
</evidence>
<dbReference type="CDD" id="cd08513">
    <property type="entry name" value="PBP2_thermophilic_Hb8_like"/>
    <property type="match status" value="1"/>
</dbReference>
<reference evidence="5 6" key="1">
    <citation type="submission" date="2023-07" db="EMBL/GenBank/DDBJ databases">
        <title>The novel representative of Negativicutes class, Anaeroselena agilis gen. nov. sp. nov.</title>
        <authorList>
            <person name="Prokofeva M.I."/>
            <person name="Elcheninov A.G."/>
            <person name="Klyukina A."/>
            <person name="Kublanov I.V."/>
            <person name="Frolov E.N."/>
            <person name="Podosokorskaya O.A."/>
        </authorList>
    </citation>
    <scope>NUCLEOTIDE SEQUENCE [LARGE SCALE GENOMIC DNA]</scope>
    <source>
        <strain evidence="5 6">4137-cl</strain>
    </source>
</reference>
<gene>
    <name evidence="5" type="ORF">Q4T40_05685</name>
</gene>
<evidence type="ECO:0000256" key="2">
    <source>
        <dbReference type="ARBA" id="ARBA00022448"/>
    </source>
</evidence>
<evidence type="ECO:0000313" key="5">
    <source>
        <dbReference type="EMBL" id="MDT8900731.1"/>
    </source>
</evidence>
<dbReference type="PANTHER" id="PTHR30290">
    <property type="entry name" value="PERIPLASMIC BINDING COMPONENT OF ABC TRANSPORTER"/>
    <property type="match status" value="1"/>
</dbReference>
<dbReference type="Proteomes" id="UP001254848">
    <property type="component" value="Unassembled WGS sequence"/>
</dbReference>
<name>A0ABU3NV85_9FIRM</name>
<dbReference type="InterPro" id="IPR000914">
    <property type="entry name" value="SBP_5_dom"/>
</dbReference>
<dbReference type="Gene3D" id="3.10.105.10">
    <property type="entry name" value="Dipeptide-binding Protein, Domain 3"/>
    <property type="match status" value="1"/>
</dbReference>